<feature type="transmembrane region" description="Helical" evidence="7">
    <location>
        <begin position="333"/>
        <end position="351"/>
    </location>
</feature>
<dbReference type="PANTHER" id="PTHR43744:SF12">
    <property type="entry name" value="ABC TRANSPORTER PERMEASE PROTEIN MG189-RELATED"/>
    <property type="match status" value="1"/>
</dbReference>
<feature type="transmembrane region" description="Helical" evidence="7">
    <location>
        <begin position="20"/>
        <end position="44"/>
    </location>
</feature>
<dbReference type="PROSITE" id="PS50928">
    <property type="entry name" value="ABC_TM1"/>
    <property type="match status" value="2"/>
</dbReference>
<feature type="transmembrane region" description="Helical" evidence="7">
    <location>
        <begin position="230"/>
        <end position="251"/>
    </location>
</feature>
<sequence length="366" mass="40196">MLGIHPVDWLGDPHWAMPAIVLFAVWKNFGYDMIILLAGLQAVPVELYEAARIDGASAWRQFRHITLPALGPTLLMVAILTVSGYFQLFAEPYVMTEGGPLESTTSVLYLMYEDGFQWWNLGTATAEAFMLSNALPPPLWPAHPVLDNYRQLFGHAGIGRYLLNSLLISGAITLLSLAFNLLAGYAFAKLRFAGREQLFRALLGLLVVPAQVAMLPLFLMFKYAGLVDSYVGVVLPGMASVLGIFLVRQYARGLPDELLEAARIDGAGELHIFVRIVLPLLRPVVATLAILTFLTAWNDFMWPLIELTGQGHYTLPLGLASMAREHTEGTEQMMAGSVLTVVPVLALFLAMQRHYLDGLLLGSVKG</sequence>
<gene>
    <name evidence="9" type="ORF">F511_04288</name>
</gene>
<feature type="transmembrane region" description="Helical" evidence="7">
    <location>
        <begin position="65"/>
        <end position="86"/>
    </location>
</feature>
<dbReference type="InterPro" id="IPR035906">
    <property type="entry name" value="MetI-like_sf"/>
</dbReference>
<dbReference type="SUPFAM" id="SSF161098">
    <property type="entry name" value="MetI-like"/>
    <property type="match status" value="2"/>
</dbReference>
<evidence type="ECO:0000313" key="9">
    <source>
        <dbReference type="EMBL" id="KZV14763.1"/>
    </source>
</evidence>
<dbReference type="EMBL" id="KV020185">
    <property type="protein sequence ID" value="KZV14763.1"/>
    <property type="molecule type" value="Genomic_DNA"/>
</dbReference>
<evidence type="ECO:0000256" key="3">
    <source>
        <dbReference type="ARBA" id="ARBA00022475"/>
    </source>
</evidence>
<dbReference type="PANTHER" id="PTHR43744">
    <property type="entry name" value="ABC TRANSPORTER PERMEASE PROTEIN MG189-RELATED-RELATED"/>
    <property type="match status" value="1"/>
</dbReference>
<keyword evidence="2" id="KW-0813">Transport</keyword>
<feature type="domain" description="ABC transmembrane type-1" evidence="8">
    <location>
        <begin position="162"/>
        <end position="351"/>
    </location>
</feature>
<feature type="transmembrane region" description="Helical" evidence="7">
    <location>
        <begin position="166"/>
        <end position="187"/>
    </location>
</feature>
<keyword evidence="10" id="KW-1185">Reference proteome</keyword>
<keyword evidence="6 7" id="KW-0472">Membrane</keyword>
<evidence type="ECO:0000256" key="6">
    <source>
        <dbReference type="ARBA" id="ARBA00023136"/>
    </source>
</evidence>
<dbReference type="Pfam" id="PF00528">
    <property type="entry name" value="BPD_transp_1"/>
    <property type="match status" value="2"/>
</dbReference>
<evidence type="ECO:0000313" key="10">
    <source>
        <dbReference type="Proteomes" id="UP000250235"/>
    </source>
</evidence>
<evidence type="ECO:0000256" key="4">
    <source>
        <dbReference type="ARBA" id="ARBA00022692"/>
    </source>
</evidence>
<proteinExistence type="predicted"/>
<dbReference type="CDD" id="cd06261">
    <property type="entry name" value="TM_PBP2"/>
    <property type="match status" value="2"/>
</dbReference>
<name>A0A2Z7A0U8_9LAMI</name>
<comment type="subcellular location">
    <subcellularLocation>
        <location evidence="1">Cell membrane</location>
        <topology evidence="1">Multi-pass membrane protein</topology>
    </subcellularLocation>
</comment>
<dbReference type="GO" id="GO:0055085">
    <property type="term" value="P:transmembrane transport"/>
    <property type="evidence" value="ECO:0007669"/>
    <property type="project" value="InterPro"/>
</dbReference>
<feature type="domain" description="ABC transmembrane type-1" evidence="8">
    <location>
        <begin position="1"/>
        <end position="140"/>
    </location>
</feature>
<keyword evidence="3" id="KW-1003">Cell membrane</keyword>
<dbReference type="GO" id="GO:0005886">
    <property type="term" value="C:plasma membrane"/>
    <property type="evidence" value="ECO:0007669"/>
    <property type="project" value="UniProtKB-SubCell"/>
</dbReference>
<dbReference type="AlphaFoldDB" id="A0A2Z7A0U8"/>
<keyword evidence="4 7" id="KW-0812">Transmembrane</keyword>
<feature type="transmembrane region" description="Helical" evidence="7">
    <location>
        <begin position="199"/>
        <end position="224"/>
    </location>
</feature>
<reference evidence="9 10" key="1">
    <citation type="journal article" date="2015" name="Proc. Natl. Acad. Sci. U.S.A.">
        <title>The resurrection genome of Boea hygrometrica: A blueprint for survival of dehydration.</title>
        <authorList>
            <person name="Xiao L."/>
            <person name="Yang G."/>
            <person name="Zhang L."/>
            <person name="Yang X."/>
            <person name="Zhao S."/>
            <person name="Ji Z."/>
            <person name="Zhou Q."/>
            <person name="Hu M."/>
            <person name="Wang Y."/>
            <person name="Chen M."/>
            <person name="Xu Y."/>
            <person name="Jin H."/>
            <person name="Xiao X."/>
            <person name="Hu G."/>
            <person name="Bao F."/>
            <person name="Hu Y."/>
            <person name="Wan P."/>
            <person name="Li L."/>
            <person name="Deng X."/>
            <person name="Kuang T."/>
            <person name="Xiang C."/>
            <person name="Zhu J.K."/>
            <person name="Oliver M.J."/>
            <person name="He Y."/>
        </authorList>
    </citation>
    <scope>NUCLEOTIDE SEQUENCE [LARGE SCALE GENOMIC DNA]</scope>
    <source>
        <strain evidence="10">cv. XS01</strain>
    </source>
</reference>
<evidence type="ECO:0000259" key="8">
    <source>
        <dbReference type="PROSITE" id="PS50928"/>
    </source>
</evidence>
<evidence type="ECO:0000256" key="7">
    <source>
        <dbReference type="SAM" id="Phobius"/>
    </source>
</evidence>
<dbReference type="Gene3D" id="1.10.3720.10">
    <property type="entry name" value="MetI-like"/>
    <property type="match status" value="2"/>
</dbReference>
<evidence type="ECO:0000256" key="2">
    <source>
        <dbReference type="ARBA" id="ARBA00022448"/>
    </source>
</evidence>
<dbReference type="InterPro" id="IPR000515">
    <property type="entry name" value="MetI-like"/>
</dbReference>
<evidence type="ECO:0000256" key="1">
    <source>
        <dbReference type="ARBA" id="ARBA00004651"/>
    </source>
</evidence>
<feature type="transmembrane region" description="Helical" evidence="7">
    <location>
        <begin position="272"/>
        <end position="297"/>
    </location>
</feature>
<dbReference type="OrthoDB" id="5571475at2759"/>
<keyword evidence="5 7" id="KW-1133">Transmembrane helix</keyword>
<evidence type="ECO:0000256" key="5">
    <source>
        <dbReference type="ARBA" id="ARBA00022989"/>
    </source>
</evidence>
<dbReference type="Proteomes" id="UP000250235">
    <property type="component" value="Unassembled WGS sequence"/>
</dbReference>
<accession>A0A2Z7A0U8</accession>
<organism evidence="9 10">
    <name type="scientific">Dorcoceras hygrometricum</name>
    <dbReference type="NCBI Taxonomy" id="472368"/>
    <lineage>
        <taxon>Eukaryota</taxon>
        <taxon>Viridiplantae</taxon>
        <taxon>Streptophyta</taxon>
        <taxon>Embryophyta</taxon>
        <taxon>Tracheophyta</taxon>
        <taxon>Spermatophyta</taxon>
        <taxon>Magnoliopsida</taxon>
        <taxon>eudicotyledons</taxon>
        <taxon>Gunneridae</taxon>
        <taxon>Pentapetalae</taxon>
        <taxon>asterids</taxon>
        <taxon>lamiids</taxon>
        <taxon>Lamiales</taxon>
        <taxon>Gesneriaceae</taxon>
        <taxon>Didymocarpoideae</taxon>
        <taxon>Trichosporeae</taxon>
        <taxon>Loxocarpinae</taxon>
        <taxon>Dorcoceras</taxon>
    </lineage>
</organism>
<protein>
    <submittedName>
        <fullName evidence="9">Alpha-glucoside transport system permease protein aglG</fullName>
    </submittedName>
</protein>